<feature type="domain" description="Fe2OG dioxygenase" evidence="4">
    <location>
        <begin position="70"/>
        <end position="172"/>
    </location>
</feature>
<evidence type="ECO:0000256" key="2">
    <source>
        <dbReference type="ARBA" id="ARBA00023194"/>
    </source>
</evidence>
<evidence type="ECO:0000259" key="4">
    <source>
        <dbReference type="PROSITE" id="PS51471"/>
    </source>
</evidence>
<evidence type="ECO:0000313" key="6">
    <source>
        <dbReference type="Proteomes" id="UP000824681"/>
    </source>
</evidence>
<accession>A0ABX8TY07</accession>
<dbReference type="GO" id="GO:0102276">
    <property type="term" value="F:2-oxoglutarate oxygenase/decarboxylase (ethylene-forming) activity"/>
    <property type="evidence" value="ECO:0007669"/>
    <property type="project" value="UniProtKB-EC"/>
</dbReference>
<dbReference type="InterPro" id="IPR027443">
    <property type="entry name" value="IPNS-like_sf"/>
</dbReference>
<keyword evidence="3" id="KW-0479">Metal-binding</keyword>
<keyword evidence="6" id="KW-1185">Reference proteome</keyword>
<sequence length="223" mass="24283">MAAVRKGEIGEMGNNGAMSELPVIDIAPLLGEDEDGKAAVAAAIGAACRDNGFFYVTGHGVPAELIAGLDAASRRFFALPEPVKNEIAMDRGGVGEHTDYGLLTLLLQDANGGLQVRTRDGWIEAPPLEGTFVCNIGDMLDKLTGGQYRSTPHRVRNRSGNERLSFPFFFDPGWDSEVPPLPYAPGHRWDGQVDFTGTYGEYLLSKVSKVFPRLFETLDERPR</sequence>
<keyword evidence="3" id="KW-0408">Iron</keyword>
<gene>
    <name evidence="5" type="primary">efe</name>
    <name evidence="5" type="ORF">Nocox_11000</name>
</gene>
<dbReference type="EMBL" id="CP068985">
    <property type="protein sequence ID" value="QYC39819.1"/>
    <property type="molecule type" value="Genomic_DNA"/>
</dbReference>
<dbReference type="Gene3D" id="2.60.120.330">
    <property type="entry name" value="B-lactam Antibiotic, Isopenicillin N Synthase, Chain"/>
    <property type="match status" value="2"/>
</dbReference>
<protein>
    <submittedName>
        <fullName evidence="5">2-oxoglutarate-dependent ethylene/succinate-forming enzyme</fullName>
        <ecNumber evidence="5">1.13.12.19</ecNumber>
    </submittedName>
</protein>
<reference evidence="5 6" key="1">
    <citation type="journal article" date="2021" name="ACS Chem. Biol.">
        <title>Genomic-Led Discovery of a Novel Glycopeptide Antibiotic by Nonomuraea coxensis DSM 45129.</title>
        <authorList>
            <person name="Yushchuk O."/>
            <person name="Vior N.M."/>
            <person name="Andreo-Vidal A."/>
            <person name="Berini F."/>
            <person name="Ruckert C."/>
            <person name="Busche T."/>
            <person name="Binda E."/>
            <person name="Kalinowski J."/>
            <person name="Truman A.W."/>
            <person name="Marinelli F."/>
        </authorList>
    </citation>
    <scope>NUCLEOTIDE SEQUENCE [LARGE SCALE GENOMIC DNA]</scope>
    <source>
        <strain evidence="5 6">DSM 45129</strain>
    </source>
</reference>
<dbReference type="InterPro" id="IPR044861">
    <property type="entry name" value="IPNS-like_FE2OG_OXY"/>
</dbReference>
<dbReference type="SUPFAM" id="SSF51197">
    <property type="entry name" value="Clavaminate synthase-like"/>
    <property type="match status" value="1"/>
</dbReference>
<dbReference type="PANTHER" id="PTHR47990">
    <property type="entry name" value="2-OXOGLUTARATE (2OG) AND FE(II)-DEPENDENT OXYGENASE SUPERFAMILY PROTEIN-RELATED"/>
    <property type="match status" value="1"/>
</dbReference>
<dbReference type="Pfam" id="PF03171">
    <property type="entry name" value="2OG-FeII_Oxy"/>
    <property type="match status" value="1"/>
</dbReference>
<evidence type="ECO:0000313" key="5">
    <source>
        <dbReference type="EMBL" id="QYC39819.1"/>
    </source>
</evidence>
<evidence type="ECO:0000256" key="3">
    <source>
        <dbReference type="RuleBase" id="RU003682"/>
    </source>
</evidence>
<name>A0ABX8TY07_9ACTN</name>
<keyword evidence="2" id="KW-0045">Antibiotic biosynthesis</keyword>
<dbReference type="Proteomes" id="UP000824681">
    <property type="component" value="Chromosome"/>
</dbReference>
<keyword evidence="3 5" id="KW-0560">Oxidoreductase</keyword>
<proteinExistence type="inferred from homology"/>
<evidence type="ECO:0000256" key="1">
    <source>
        <dbReference type="ARBA" id="ARBA00004792"/>
    </source>
</evidence>
<organism evidence="5 6">
    <name type="scientific">Nonomuraea coxensis DSM 45129</name>
    <dbReference type="NCBI Taxonomy" id="1122611"/>
    <lineage>
        <taxon>Bacteria</taxon>
        <taxon>Bacillati</taxon>
        <taxon>Actinomycetota</taxon>
        <taxon>Actinomycetes</taxon>
        <taxon>Streptosporangiales</taxon>
        <taxon>Streptosporangiaceae</taxon>
        <taxon>Nonomuraea</taxon>
    </lineage>
</organism>
<comment type="pathway">
    <text evidence="1">Antibiotic biosynthesis.</text>
</comment>
<dbReference type="InterPro" id="IPR050231">
    <property type="entry name" value="Iron_ascorbate_oxido_reductase"/>
</dbReference>
<dbReference type="PROSITE" id="PS51471">
    <property type="entry name" value="FE2OG_OXY"/>
    <property type="match status" value="1"/>
</dbReference>
<comment type="similarity">
    <text evidence="3">Belongs to the iron/ascorbate-dependent oxidoreductase family.</text>
</comment>
<dbReference type="InterPro" id="IPR005123">
    <property type="entry name" value="Oxoglu/Fe-dep_dioxygenase_dom"/>
</dbReference>
<dbReference type="EC" id="1.13.12.19" evidence="5"/>